<accession>A0AAP7IFN3</accession>
<name>A0AAP7IFN3_9STAP</name>
<dbReference type="Proteomes" id="UP000095464">
    <property type="component" value="Unassembled WGS sequence"/>
</dbReference>
<sequence length="66" mass="7604">MFITKQELKTINVKEVFEEGANFIKITDGRHAIYLVNGQYKVVDYKNGMGLNEARKVPKYIKQALV</sequence>
<organism evidence="1 2">
    <name type="scientific">Staphylococcus equorum</name>
    <dbReference type="NCBI Taxonomy" id="246432"/>
    <lineage>
        <taxon>Bacteria</taxon>
        <taxon>Bacillati</taxon>
        <taxon>Bacillota</taxon>
        <taxon>Bacilli</taxon>
        <taxon>Bacillales</taxon>
        <taxon>Staphylococcaceae</taxon>
        <taxon>Staphylococcus</taxon>
    </lineage>
</organism>
<protein>
    <submittedName>
        <fullName evidence="1">Uncharacterized protein</fullName>
    </submittedName>
</protein>
<proteinExistence type="predicted"/>
<evidence type="ECO:0000313" key="2">
    <source>
        <dbReference type="Proteomes" id="UP000095464"/>
    </source>
</evidence>
<evidence type="ECO:0000313" key="1">
    <source>
        <dbReference type="EMBL" id="OEK59105.1"/>
    </source>
</evidence>
<dbReference type="RefSeq" id="WP_069854231.1">
    <property type="nucleotide sequence ID" value="NZ_JBQQHW010000010.1"/>
</dbReference>
<gene>
    <name evidence="1" type="ORF">ASS94_00125</name>
</gene>
<dbReference type="AlphaFoldDB" id="A0AAP7IFN3"/>
<comment type="caution">
    <text evidence="1">The sequence shown here is derived from an EMBL/GenBank/DDBJ whole genome shotgun (WGS) entry which is preliminary data.</text>
</comment>
<reference evidence="2" key="1">
    <citation type="submission" date="2015-11" db="EMBL/GenBank/DDBJ databases">
        <title>Genomic diversity of Staphylococcus saprophyticus strains from urinary tract infections, animal surfaces, and fermented foods.</title>
        <authorList>
            <person name="Wolfe B.E."/>
        </authorList>
    </citation>
    <scope>NUCLEOTIDE SEQUENCE [LARGE SCALE GENOMIC DNA]</scope>
    <source>
        <strain evidence="2">738_7</strain>
    </source>
</reference>
<dbReference type="EMBL" id="LNPX01000001">
    <property type="protein sequence ID" value="OEK59105.1"/>
    <property type="molecule type" value="Genomic_DNA"/>
</dbReference>